<gene>
    <name evidence="3" type="primary">arr</name>
    <name evidence="3" type="ORF">P9A14_00825</name>
</gene>
<evidence type="ECO:0000256" key="1">
    <source>
        <dbReference type="SAM" id="MobiDB-lite"/>
    </source>
</evidence>
<reference evidence="3" key="1">
    <citation type="submission" date="2023-04" db="EMBL/GenBank/DDBJ databases">
        <title>Complete genome sequence of a phthalic acid esters degrading bacterial strain.</title>
        <authorList>
            <person name="Weng L."/>
            <person name="Jia Y."/>
            <person name="Ren L."/>
        </authorList>
    </citation>
    <scope>NUCLEOTIDE SEQUENCE</scope>
    <source>
        <strain evidence="3">RL-LY01</strain>
    </source>
</reference>
<evidence type="ECO:0000313" key="4">
    <source>
        <dbReference type="Proteomes" id="UP001213504"/>
    </source>
</evidence>
<organism evidence="3 4">
    <name type="scientific">Gordonia hongkongensis</name>
    <dbReference type="NCBI Taxonomy" id="1701090"/>
    <lineage>
        <taxon>Bacteria</taxon>
        <taxon>Bacillati</taxon>
        <taxon>Actinomycetota</taxon>
        <taxon>Actinomycetes</taxon>
        <taxon>Mycobacteriales</taxon>
        <taxon>Gordoniaceae</taxon>
        <taxon>Gordonia</taxon>
    </lineage>
</organism>
<dbReference type="RefSeq" id="WP_165629258.1">
    <property type="nucleotide sequence ID" value="NZ_CP121270.1"/>
</dbReference>
<dbReference type="Pfam" id="PF12120">
    <property type="entry name" value="Arr-ms"/>
    <property type="match status" value="1"/>
</dbReference>
<feature type="domain" description="Rifampin ADP-ribosyltransferase" evidence="2">
    <location>
        <begin position="25"/>
        <end position="123"/>
    </location>
</feature>
<dbReference type="InterPro" id="IPR038611">
    <property type="entry name" value="Arr_sf"/>
</dbReference>
<sequence length="151" mass="17095">MANGANDSHRADTPERFRVHESGNFFHGTKADLRVGDFLTPGHRSNYRREHISNYVYMTKVLDGAVLAAEMAVGDGRPRVYVVEPQDDVHDDPNVTDKKFPGNPTHSYRSARPVRVVGEMTDWVGHSPEYLRQFRAGLEALRQRGEAVLYD</sequence>
<accession>A0AAX3T8I3</accession>
<dbReference type="AlphaFoldDB" id="A0AAX3T8I3"/>
<dbReference type="EMBL" id="CP121270">
    <property type="protein sequence ID" value="WFP25111.1"/>
    <property type="molecule type" value="Genomic_DNA"/>
</dbReference>
<dbReference type="Proteomes" id="UP001213504">
    <property type="component" value="Chromosome"/>
</dbReference>
<feature type="compositionally biased region" description="Basic and acidic residues" evidence="1">
    <location>
        <begin position="87"/>
        <end position="100"/>
    </location>
</feature>
<protein>
    <submittedName>
        <fullName evidence="3">NAD(+)--rifampin ADP-ribosyltransferase</fullName>
    </submittedName>
</protein>
<dbReference type="NCBIfam" id="NF033144">
    <property type="entry name" value="rifampin_ARR"/>
    <property type="match status" value="1"/>
</dbReference>
<dbReference type="Gene3D" id="3.20.170.40">
    <property type="entry name" value="Rifampin ADP-ribosyltransferase domain"/>
    <property type="match status" value="1"/>
</dbReference>
<evidence type="ECO:0000259" key="2">
    <source>
        <dbReference type="Pfam" id="PF12120"/>
    </source>
</evidence>
<feature type="region of interest" description="Disordered" evidence="1">
    <location>
        <begin position="87"/>
        <end position="107"/>
    </location>
</feature>
<evidence type="ECO:0000313" key="3">
    <source>
        <dbReference type="EMBL" id="WFP25111.1"/>
    </source>
</evidence>
<proteinExistence type="predicted"/>
<name>A0AAX3T8I3_9ACTN</name>
<dbReference type="InterPro" id="IPR021975">
    <property type="entry name" value="Rifampin_Arr"/>
</dbReference>